<organism evidence="2 3">
    <name type="scientific">Cohnella hashimotonis</name>
    <dbReference type="NCBI Taxonomy" id="2826895"/>
    <lineage>
        <taxon>Bacteria</taxon>
        <taxon>Bacillati</taxon>
        <taxon>Bacillota</taxon>
        <taxon>Bacilli</taxon>
        <taxon>Bacillales</taxon>
        <taxon>Paenibacillaceae</taxon>
        <taxon>Cohnella</taxon>
    </lineage>
</organism>
<protein>
    <submittedName>
        <fullName evidence="2">NERD domain-containing protein</fullName>
    </submittedName>
</protein>
<dbReference type="PROSITE" id="PS50965">
    <property type="entry name" value="NERD"/>
    <property type="match status" value="1"/>
</dbReference>
<keyword evidence="3" id="KW-1185">Reference proteome</keyword>
<name>A0ABT6TPX7_9BACL</name>
<dbReference type="RefSeq" id="WP_282910619.1">
    <property type="nucleotide sequence ID" value="NZ_JAGRPV010000001.1"/>
</dbReference>
<reference evidence="2" key="1">
    <citation type="submission" date="2023-04" db="EMBL/GenBank/DDBJ databases">
        <title>Comparative genomic analysis of Cohnella hashimotonis sp. nov., isolated from the International Space Station.</title>
        <authorList>
            <person name="Venkateswaran K."/>
            <person name="Simpson A."/>
        </authorList>
    </citation>
    <scope>NUCLEOTIDE SEQUENCE</scope>
    <source>
        <strain evidence="2">F6_2S_P_1</strain>
    </source>
</reference>
<proteinExistence type="predicted"/>
<dbReference type="InterPro" id="IPR013498">
    <property type="entry name" value="Topo_IA_Znf"/>
</dbReference>
<dbReference type="Proteomes" id="UP001161691">
    <property type="component" value="Unassembled WGS sequence"/>
</dbReference>
<evidence type="ECO:0000313" key="3">
    <source>
        <dbReference type="Proteomes" id="UP001161691"/>
    </source>
</evidence>
<evidence type="ECO:0000313" key="2">
    <source>
        <dbReference type="EMBL" id="MDI4647877.1"/>
    </source>
</evidence>
<evidence type="ECO:0000259" key="1">
    <source>
        <dbReference type="PROSITE" id="PS50965"/>
    </source>
</evidence>
<sequence length="244" mass="27856">MIYLLLLIILILGVISRSPKIKGMIGETSVRRKLGKLDPKEYTVLHDVMIQRPDGKTSQIDHLVVSNYGVFVIETKNYTGWIMGSEKSEYWTQVIYKRKEKLYNPIRQNYGHIKALESFLEDETIPFISIVAFSTRADLKLEPMSAEVVYTTRLVSTIQKYKTLVLSEEKRLNIHKALSTKTVHTRQERKKHVADIKVNLKEKEALVSAGICPRCNGKLMERRGKNGAFIGCSSYPKCGFTKTS</sequence>
<accession>A0ABT6TPX7</accession>
<dbReference type="Pfam" id="PF01396">
    <property type="entry name" value="Zn_ribbon_Top1"/>
    <property type="match status" value="1"/>
</dbReference>
<feature type="domain" description="NERD" evidence="1">
    <location>
        <begin position="22"/>
        <end position="139"/>
    </location>
</feature>
<gene>
    <name evidence="2" type="ORF">KB449_23200</name>
</gene>
<comment type="caution">
    <text evidence="2">The sequence shown here is derived from an EMBL/GenBank/DDBJ whole genome shotgun (WGS) entry which is preliminary data.</text>
</comment>
<dbReference type="InterPro" id="IPR011528">
    <property type="entry name" value="NERD"/>
</dbReference>
<dbReference type="EMBL" id="JAGRPV010000001">
    <property type="protein sequence ID" value="MDI4647877.1"/>
    <property type="molecule type" value="Genomic_DNA"/>
</dbReference>
<dbReference type="Gene3D" id="3.30.65.10">
    <property type="entry name" value="Bacterial Topoisomerase I, domain 1"/>
    <property type="match status" value="1"/>
</dbReference>
<dbReference type="SUPFAM" id="SSF57783">
    <property type="entry name" value="Zinc beta-ribbon"/>
    <property type="match status" value="1"/>
</dbReference>
<dbReference type="Pfam" id="PF08378">
    <property type="entry name" value="NERD"/>
    <property type="match status" value="1"/>
</dbReference>